<organism evidence="2 3">
    <name type="scientific">Ensete ventricosum</name>
    <name type="common">Abyssinian banana</name>
    <name type="synonym">Musa ensete</name>
    <dbReference type="NCBI Taxonomy" id="4639"/>
    <lineage>
        <taxon>Eukaryota</taxon>
        <taxon>Viridiplantae</taxon>
        <taxon>Streptophyta</taxon>
        <taxon>Embryophyta</taxon>
        <taxon>Tracheophyta</taxon>
        <taxon>Spermatophyta</taxon>
        <taxon>Magnoliopsida</taxon>
        <taxon>Liliopsida</taxon>
        <taxon>Zingiberales</taxon>
        <taxon>Musaceae</taxon>
        <taxon>Ensete</taxon>
    </lineage>
</organism>
<accession>A0A427ABL7</accession>
<feature type="region of interest" description="Disordered" evidence="1">
    <location>
        <begin position="1"/>
        <end position="21"/>
    </location>
</feature>
<protein>
    <submittedName>
        <fullName evidence="2">Uncharacterized protein</fullName>
    </submittedName>
</protein>
<gene>
    <name evidence="2" type="ORF">B296_00016243</name>
</gene>
<name>A0A427ABL7_ENSVE</name>
<proteinExistence type="predicted"/>
<dbReference type="Proteomes" id="UP000287651">
    <property type="component" value="Unassembled WGS sequence"/>
</dbReference>
<feature type="compositionally biased region" description="Pro residues" evidence="1">
    <location>
        <begin position="1"/>
        <end position="10"/>
    </location>
</feature>
<comment type="caution">
    <text evidence="2">The sequence shown here is derived from an EMBL/GenBank/DDBJ whole genome shotgun (WGS) entry which is preliminary data.</text>
</comment>
<sequence length="182" mass="21024">MARRYPPPVETLPNNRVKRKPQPRFQSINIDVEPFETRVVRALSKPKGVQDTTYCLLGSLVEHSCNNPKFLAFGYLNEKPIDIGLMKFLKSEVKSTEVETSPVVTRVHQTPHMQSPRRFIEGIRKLARNAKRDSRKEDRRTCRKIVGVCQSIRDDSQQVSAGKSPRRRLDRSYHRLRATAND</sequence>
<feature type="region of interest" description="Disordered" evidence="1">
    <location>
        <begin position="155"/>
        <end position="182"/>
    </location>
</feature>
<evidence type="ECO:0000256" key="1">
    <source>
        <dbReference type="SAM" id="MobiDB-lite"/>
    </source>
</evidence>
<dbReference type="AlphaFoldDB" id="A0A427ABL7"/>
<dbReference type="EMBL" id="AMZH03003042">
    <property type="protein sequence ID" value="RRT73610.1"/>
    <property type="molecule type" value="Genomic_DNA"/>
</dbReference>
<evidence type="ECO:0000313" key="3">
    <source>
        <dbReference type="Proteomes" id="UP000287651"/>
    </source>
</evidence>
<feature type="compositionally biased region" description="Basic residues" evidence="1">
    <location>
        <begin position="164"/>
        <end position="182"/>
    </location>
</feature>
<evidence type="ECO:0000313" key="2">
    <source>
        <dbReference type="EMBL" id="RRT73610.1"/>
    </source>
</evidence>
<reference evidence="2 3" key="1">
    <citation type="journal article" date="2014" name="Agronomy (Basel)">
        <title>A Draft Genome Sequence for Ensete ventricosum, the Drought-Tolerant Tree Against Hunger.</title>
        <authorList>
            <person name="Harrison J."/>
            <person name="Moore K.A."/>
            <person name="Paszkiewicz K."/>
            <person name="Jones T."/>
            <person name="Grant M."/>
            <person name="Ambacheew D."/>
            <person name="Muzemil S."/>
            <person name="Studholme D.J."/>
        </authorList>
    </citation>
    <scope>NUCLEOTIDE SEQUENCE [LARGE SCALE GENOMIC DNA]</scope>
</reference>